<dbReference type="InterPro" id="IPR036412">
    <property type="entry name" value="HAD-like_sf"/>
</dbReference>
<dbReference type="GO" id="GO:0005829">
    <property type="term" value="C:cytosol"/>
    <property type="evidence" value="ECO:0007669"/>
    <property type="project" value="TreeGrafter"/>
</dbReference>
<proteinExistence type="predicted"/>
<gene>
    <name evidence="1" type="ORF">LKD48_01490</name>
</gene>
<name>A0AAE3E1V4_9FIRM</name>
<reference evidence="1 2" key="1">
    <citation type="submission" date="2021-10" db="EMBL/GenBank/DDBJ databases">
        <title>Anaerobic single-cell dispensing facilitates the cultivation of human gut bacteria.</title>
        <authorList>
            <person name="Afrizal A."/>
        </authorList>
    </citation>
    <scope>NUCLEOTIDE SEQUENCE [LARGE SCALE GENOMIC DNA]</scope>
    <source>
        <strain evidence="1 2">CLA-AA-H224</strain>
    </source>
</reference>
<keyword evidence="2" id="KW-1185">Reference proteome</keyword>
<organism evidence="1 2">
    <name type="scientific">Anthropogastromicrobium aceti</name>
    <dbReference type="NCBI Taxonomy" id="2981768"/>
    <lineage>
        <taxon>Bacteria</taxon>
        <taxon>Bacillati</taxon>
        <taxon>Bacillota</taxon>
        <taxon>Clostridia</taxon>
        <taxon>Lachnospirales</taxon>
        <taxon>Lachnospiraceae</taxon>
        <taxon>Anthropogastromicrobium</taxon>
    </lineage>
</organism>
<dbReference type="AlphaFoldDB" id="A0AAE3E1V4"/>
<evidence type="ECO:0000313" key="1">
    <source>
        <dbReference type="EMBL" id="MCC2220321.1"/>
    </source>
</evidence>
<dbReference type="Gene3D" id="3.40.50.1000">
    <property type="entry name" value="HAD superfamily/HAD-like"/>
    <property type="match status" value="1"/>
</dbReference>
<accession>A0AAE3E1V4</accession>
<dbReference type="PANTHER" id="PTHR10000:SF25">
    <property type="entry name" value="PHOSPHATASE YKRA-RELATED"/>
    <property type="match status" value="1"/>
</dbReference>
<comment type="caution">
    <text evidence="1">The sequence shown here is derived from an EMBL/GenBank/DDBJ whole genome shotgun (WGS) entry which is preliminary data.</text>
</comment>
<keyword evidence="1" id="KW-0378">Hydrolase</keyword>
<dbReference type="GO" id="GO:0000287">
    <property type="term" value="F:magnesium ion binding"/>
    <property type="evidence" value="ECO:0007669"/>
    <property type="project" value="TreeGrafter"/>
</dbReference>
<dbReference type="Pfam" id="PF08282">
    <property type="entry name" value="Hydrolase_3"/>
    <property type="match status" value="1"/>
</dbReference>
<dbReference type="RefSeq" id="WP_308730961.1">
    <property type="nucleotide sequence ID" value="NZ_JAJEQN010000003.1"/>
</dbReference>
<dbReference type="PROSITE" id="PS01229">
    <property type="entry name" value="COF_2"/>
    <property type="match status" value="1"/>
</dbReference>
<dbReference type="PANTHER" id="PTHR10000">
    <property type="entry name" value="PHOSPHOSERINE PHOSPHATASE"/>
    <property type="match status" value="1"/>
</dbReference>
<protein>
    <submittedName>
        <fullName evidence="1">HAD hydrolase family protein</fullName>
    </submittedName>
</protein>
<dbReference type="GO" id="GO:0016791">
    <property type="term" value="F:phosphatase activity"/>
    <property type="evidence" value="ECO:0007669"/>
    <property type="project" value="TreeGrafter"/>
</dbReference>
<sequence length="263" mass="29874">MKQKIVFFDIDGTLITEDGNQTLPESTVYAIQELRRRGHLAFINSGRTLFNVIEQPYILRIGFDGYVCACGAHILYRGKHLLTATVPYEAHAAVIDAARRYHMELLLEGPDYFYFDLSIPMNASRQSLYDRFPNHRENVDIPNKCFNKFVTWETPESDTASFVKAVSPWFTYINRGGGFGEFCMHAYSKATGIQFLADRFGLSLDDCYVIGDSMNDLPMLDYVQHSILMGNGTPSLRSHVEYVTTDILDDGIENALVHYNLIP</sequence>
<dbReference type="Gene3D" id="3.30.1240.10">
    <property type="match status" value="1"/>
</dbReference>
<dbReference type="InterPro" id="IPR023214">
    <property type="entry name" value="HAD_sf"/>
</dbReference>
<dbReference type="Proteomes" id="UP001198200">
    <property type="component" value="Unassembled WGS sequence"/>
</dbReference>
<dbReference type="SUPFAM" id="SSF56784">
    <property type="entry name" value="HAD-like"/>
    <property type="match status" value="1"/>
</dbReference>
<dbReference type="EMBL" id="JAJEQN010000003">
    <property type="protein sequence ID" value="MCC2220321.1"/>
    <property type="molecule type" value="Genomic_DNA"/>
</dbReference>
<evidence type="ECO:0000313" key="2">
    <source>
        <dbReference type="Proteomes" id="UP001198200"/>
    </source>
</evidence>